<evidence type="ECO:0000313" key="2">
    <source>
        <dbReference type="EMBL" id="ALJ99980.1"/>
    </source>
</evidence>
<name>A0A0U2PTF1_ASTRU</name>
<feature type="signal peptide" evidence="1">
    <location>
        <begin position="1"/>
        <end position="22"/>
    </location>
</feature>
<feature type="chain" id="PRO_5006831799" evidence="1">
    <location>
        <begin position="23"/>
        <end position="102"/>
    </location>
</feature>
<sequence>MCLTALICSTLVASFLSKNSLAKSLSSPGTVQSFFVVPMLDRSGKRSLPRSFLRASSIALCCSRNGKRLNVNSMSNLSPWVNLFTKSLENPKTTSSISTRWT</sequence>
<dbReference type="AlphaFoldDB" id="A0A0U2PTF1"/>
<organism evidence="2">
    <name type="scientific">Asterias rubens</name>
    <name type="common">Common European starfish</name>
    <name type="synonym">Asterias vulgaris</name>
    <dbReference type="NCBI Taxonomy" id="7604"/>
    <lineage>
        <taxon>Eukaryota</taxon>
        <taxon>Metazoa</taxon>
        <taxon>Echinodermata</taxon>
        <taxon>Eleutherozoa</taxon>
        <taxon>Asterozoa</taxon>
        <taxon>Asteroidea</taxon>
        <taxon>Forcipulatacea</taxon>
        <taxon>Forcipulatida</taxon>
        <taxon>Asteriidae</taxon>
        <taxon>Asterias</taxon>
    </lineage>
</organism>
<proteinExistence type="evidence at transcript level"/>
<keyword evidence="1" id="KW-0732">Signal</keyword>
<evidence type="ECO:0000256" key="1">
    <source>
        <dbReference type="SAM" id="SignalP"/>
    </source>
</evidence>
<dbReference type="EMBL" id="KT601738">
    <property type="protein sequence ID" value="ALJ99980.1"/>
    <property type="molecule type" value="mRNA"/>
</dbReference>
<reference evidence="2" key="1">
    <citation type="submission" date="2015-08" db="EMBL/GenBank/DDBJ databases">
        <authorList>
            <person name="Babu N.S."/>
            <person name="Beckwith C.J."/>
            <person name="Beseler K.G."/>
            <person name="Brison A."/>
            <person name="Carone J.V."/>
            <person name="Caskin T.P."/>
            <person name="Diamond M."/>
            <person name="Durham M.E."/>
            <person name="Foxe J.M."/>
            <person name="Go M."/>
            <person name="Henderson B.A."/>
            <person name="Jones I.B."/>
            <person name="McGettigan J.A."/>
            <person name="Micheletti S.J."/>
            <person name="Nasrallah M.E."/>
            <person name="Ortiz D."/>
            <person name="Piller C.R."/>
            <person name="Privatt S.R."/>
            <person name="Schneider S.L."/>
            <person name="Sharp S."/>
            <person name="Smith T.C."/>
            <person name="Stanton J.D."/>
            <person name="Ullery H.E."/>
            <person name="Wilson R.J."/>
            <person name="Serrano M.G."/>
            <person name="Buck G."/>
            <person name="Lee V."/>
            <person name="Wang Y."/>
            <person name="Carvalho R."/>
            <person name="Voegtly L."/>
            <person name="Shi R."/>
            <person name="Duckworth R."/>
            <person name="Johnson A."/>
            <person name="Loviza R."/>
            <person name="Walstead R."/>
            <person name="Shah Z."/>
            <person name="Kiflezghi M."/>
            <person name="Wade K."/>
            <person name="Ball S.L."/>
            <person name="Bradley K.W."/>
            <person name="Asai D.J."/>
            <person name="Bowman C.A."/>
            <person name="Russell D.A."/>
            <person name="Pope W.H."/>
            <person name="Jacobs-Sera D."/>
            <person name="Hendrix R.W."/>
            <person name="Hatfull G.F."/>
        </authorList>
    </citation>
    <scope>NUCLEOTIDE SEQUENCE</scope>
    <source>
        <tissue evidence="2">Radial nerve</tissue>
    </source>
</reference>
<accession>A0A0U2PTF1</accession>
<protein>
    <submittedName>
        <fullName evidence="2">Arnp21</fullName>
    </submittedName>
</protein>